<evidence type="ECO:0000313" key="6">
    <source>
        <dbReference type="Proteomes" id="UP000049855"/>
    </source>
</evidence>
<evidence type="ECO:0000259" key="4">
    <source>
        <dbReference type="SMART" id="SM00482"/>
    </source>
</evidence>
<dbReference type="SUPFAM" id="SSF53098">
    <property type="entry name" value="Ribonuclease H-like"/>
    <property type="match status" value="1"/>
</dbReference>
<evidence type="ECO:0000313" key="5">
    <source>
        <dbReference type="EMBL" id="CQR71657.1"/>
    </source>
</evidence>
<dbReference type="AlphaFoldDB" id="A0A0U1KW53"/>
<accession>A0A0U1KW53</accession>
<dbReference type="InterPro" id="IPR012337">
    <property type="entry name" value="RNaseH-like_sf"/>
</dbReference>
<feature type="domain" description="DNA-directed DNA polymerase family A palm" evidence="4">
    <location>
        <begin position="368"/>
        <end position="618"/>
    </location>
</feature>
<evidence type="ECO:0000256" key="3">
    <source>
        <dbReference type="ARBA" id="ARBA00049244"/>
    </source>
</evidence>
<name>A0A0U1KW53_9FIRM</name>
<comment type="catalytic activity">
    <reaction evidence="3">
        <text>DNA(n) + a 2'-deoxyribonucleoside 5'-triphosphate = DNA(n+1) + diphosphate</text>
        <dbReference type="Rhea" id="RHEA:22508"/>
        <dbReference type="Rhea" id="RHEA-COMP:17339"/>
        <dbReference type="Rhea" id="RHEA-COMP:17340"/>
        <dbReference type="ChEBI" id="CHEBI:33019"/>
        <dbReference type="ChEBI" id="CHEBI:61560"/>
        <dbReference type="ChEBI" id="CHEBI:173112"/>
        <dbReference type="EC" id="2.7.7.7"/>
    </reaction>
</comment>
<dbReference type="Gene3D" id="3.30.70.370">
    <property type="match status" value="1"/>
</dbReference>
<dbReference type="PANTHER" id="PTHR10133:SF27">
    <property type="entry name" value="DNA POLYMERASE NU"/>
    <property type="match status" value="1"/>
</dbReference>
<dbReference type="EMBL" id="CTRP01000005">
    <property type="protein sequence ID" value="CQR71657.1"/>
    <property type="molecule type" value="Genomic_DNA"/>
</dbReference>
<dbReference type="CDD" id="cd08642">
    <property type="entry name" value="DNA_pol_A_pol_I_A"/>
    <property type="match status" value="1"/>
</dbReference>
<gene>
    <name evidence="5" type="ORF">SpAn4DRAFT_3523</name>
</gene>
<dbReference type="InterPro" id="IPR002298">
    <property type="entry name" value="DNA_polymerase_A"/>
</dbReference>
<dbReference type="GO" id="GO:0003887">
    <property type="term" value="F:DNA-directed DNA polymerase activity"/>
    <property type="evidence" value="ECO:0007669"/>
    <property type="project" value="UniProtKB-EC"/>
</dbReference>
<dbReference type="GO" id="GO:0006302">
    <property type="term" value="P:double-strand break repair"/>
    <property type="evidence" value="ECO:0007669"/>
    <property type="project" value="TreeGrafter"/>
</dbReference>
<keyword evidence="6" id="KW-1185">Reference proteome</keyword>
<dbReference type="Pfam" id="PF00476">
    <property type="entry name" value="DNA_pol_A"/>
    <property type="match status" value="1"/>
</dbReference>
<protein>
    <recommendedName>
        <fullName evidence="1">DNA-directed DNA polymerase</fullName>
        <ecNumber evidence="1">2.7.7.7</ecNumber>
    </recommendedName>
</protein>
<evidence type="ECO:0000256" key="2">
    <source>
        <dbReference type="ARBA" id="ARBA00022705"/>
    </source>
</evidence>
<dbReference type="SUPFAM" id="SSF56672">
    <property type="entry name" value="DNA/RNA polymerases"/>
    <property type="match status" value="1"/>
</dbReference>
<dbReference type="InterPro" id="IPR001098">
    <property type="entry name" value="DNA-dir_DNA_pol_A_palm_dom"/>
</dbReference>
<dbReference type="GO" id="GO:0003677">
    <property type="term" value="F:DNA binding"/>
    <property type="evidence" value="ECO:0007669"/>
    <property type="project" value="InterPro"/>
</dbReference>
<dbReference type="PANTHER" id="PTHR10133">
    <property type="entry name" value="DNA POLYMERASE I"/>
    <property type="match status" value="1"/>
</dbReference>
<keyword evidence="5" id="KW-0548">Nucleotidyltransferase</keyword>
<proteinExistence type="predicted"/>
<sequence length="653" mass="73715">MTILQIDIETYSSVDLIACGVYRYVEAPDFEILLFAYAYDDEPVRVIDLMAFEDIPEKVMQDLINPAVTKTAYNANFERTCIAKHFNITCDPRQWKCTSVHALTLGLPGNLAGVAEVLKLSAQKDTRGKNLIKYFSIPCKPTKSNGQRMRNYPHHDPEKWAEFIEYNRQDVVVEREIRRKLSRFPVPSHEWELWALDQRINDLGVRLDRVLARQAIQCDDQYGARLVQESQELTGLDNPNSLTQLKAWLAEQGLDTPDGLSKDQMPALLDAAPDEQTKRVLELRREMSKTSVDKYKAMERSVCADERIRGVFQFCGANRTWRWAGRIFQPQNLPQNKIEDLARAREILYIGDFDLLEIIYGSPPFILSQLIRTALIPSPGCRFIVSDFSAIEARVIAWLADEQWVLDVFKGHGKIYEATAAQMFHVPIETIVKGHENYALRAKGKVAVLACGYQGGPAALIAMGALKSGIPEEELPGIIKHWRKANPNIVKLWYATENAAVTAVREKTTVKLAHGVQYRYEAGILFADLPSGRSLAYVNARVKPDPNFGKDGIVFEGMDQIKKKWMPQRTYGGRLVENLVQAIARDCLAVSMMRLDAEGYKTAMHIHDEVVLDVPIEAGSLQHVTTVMGQPIDWAPGLPLSAAAYECNFYQKD</sequence>
<dbReference type="Proteomes" id="UP000049855">
    <property type="component" value="Unassembled WGS sequence"/>
</dbReference>
<evidence type="ECO:0000256" key="1">
    <source>
        <dbReference type="ARBA" id="ARBA00012417"/>
    </source>
</evidence>
<keyword evidence="2" id="KW-0235">DNA replication</keyword>
<dbReference type="EC" id="2.7.7.7" evidence="1"/>
<dbReference type="InterPro" id="IPR043502">
    <property type="entry name" value="DNA/RNA_pol_sf"/>
</dbReference>
<reference evidence="6" key="1">
    <citation type="submission" date="2015-03" db="EMBL/GenBank/DDBJ databases">
        <authorList>
            <person name="Nijsse Bart"/>
        </authorList>
    </citation>
    <scope>NUCLEOTIDE SEQUENCE [LARGE SCALE GENOMIC DNA]</scope>
</reference>
<dbReference type="SMART" id="SM00482">
    <property type="entry name" value="POLAc"/>
    <property type="match status" value="1"/>
</dbReference>
<dbReference type="Gene3D" id="1.10.150.20">
    <property type="entry name" value="5' to 3' exonuclease, C-terminal subdomain"/>
    <property type="match status" value="1"/>
</dbReference>
<dbReference type="GO" id="GO:0006261">
    <property type="term" value="P:DNA-templated DNA replication"/>
    <property type="evidence" value="ECO:0007669"/>
    <property type="project" value="InterPro"/>
</dbReference>
<dbReference type="RefSeq" id="WP_021168740.1">
    <property type="nucleotide sequence ID" value="NZ_CTRP01000005.1"/>
</dbReference>
<organism evidence="5 6">
    <name type="scientific">Sporomusa ovata</name>
    <dbReference type="NCBI Taxonomy" id="2378"/>
    <lineage>
        <taxon>Bacteria</taxon>
        <taxon>Bacillati</taxon>
        <taxon>Bacillota</taxon>
        <taxon>Negativicutes</taxon>
        <taxon>Selenomonadales</taxon>
        <taxon>Sporomusaceae</taxon>
        <taxon>Sporomusa</taxon>
    </lineage>
</organism>
<keyword evidence="5" id="KW-0808">Transferase</keyword>